<sequence length="362" mass="39510">MGVALRSPSRPIAVTGATGFIGGAVARRLSAQGWRVRALIRPRSIHKSTDGISVDWVTGDLEDAESLRRLVDGVEAVIHCAGVVRGRTSADFDRVNADGVARLVHLAAQQHPQPRFLLVSSLAAREPGLSDYAASKRKGETILATLSGGMPWAVVRPPAVYGPGDREIRPLLEWMQRGIAPVMGYADRRLSLLYVSDLADALIRLLERKTAVHRAYELHDGRTGGYSWPEIVDVVETVAVQPIRRFRIPSPVLMLAAVLNLAGSRILKRAPMLTPGKVREMYHLDWIADNGPLNADTGWAPKISLSEGFRRTLMAGESTAIRHRLEKERLKPSSPQTKDGGSHLRTKTVSINCVGTTGKLKN</sequence>
<dbReference type="Gene3D" id="3.40.50.720">
    <property type="entry name" value="NAD(P)-binding Rossmann-like Domain"/>
    <property type="match status" value="1"/>
</dbReference>
<keyword evidence="4" id="KW-1185">Reference proteome</keyword>
<evidence type="ECO:0000259" key="2">
    <source>
        <dbReference type="SMART" id="SM00822"/>
    </source>
</evidence>
<dbReference type="SMART" id="SM00822">
    <property type="entry name" value="PKS_KR"/>
    <property type="match status" value="1"/>
</dbReference>
<protein>
    <submittedName>
        <fullName evidence="3">NAD-dependent epimerase/dehydratase</fullName>
    </submittedName>
</protein>
<dbReference type="Proteomes" id="UP000014977">
    <property type="component" value="Unassembled WGS sequence"/>
</dbReference>
<dbReference type="SUPFAM" id="SSF51735">
    <property type="entry name" value="NAD(P)-binding Rossmann-fold domains"/>
    <property type="match status" value="1"/>
</dbReference>
<feature type="region of interest" description="Disordered" evidence="1">
    <location>
        <begin position="327"/>
        <end position="348"/>
    </location>
</feature>
<evidence type="ECO:0000313" key="3">
    <source>
        <dbReference type="EMBL" id="EPR41308.1"/>
    </source>
</evidence>
<feature type="domain" description="Ketoreductase" evidence="2">
    <location>
        <begin position="10"/>
        <end position="163"/>
    </location>
</feature>
<dbReference type="InterPro" id="IPR036291">
    <property type="entry name" value="NAD(P)-bd_dom_sf"/>
</dbReference>
<dbReference type="InterPro" id="IPR057326">
    <property type="entry name" value="KR_dom"/>
</dbReference>
<dbReference type="AlphaFoldDB" id="S7VA03"/>
<name>S7VA03_DESML</name>
<accession>S7VA03</accession>
<dbReference type="STRING" id="897.B2D07_06635"/>
<dbReference type="InterPro" id="IPR001509">
    <property type="entry name" value="Epimerase_deHydtase"/>
</dbReference>
<evidence type="ECO:0000313" key="4">
    <source>
        <dbReference type="Proteomes" id="UP000014977"/>
    </source>
</evidence>
<dbReference type="GO" id="GO:0004029">
    <property type="term" value="F:aldehyde dehydrogenase (NAD+) activity"/>
    <property type="evidence" value="ECO:0007669"/>
    <property type="project" value="TreeGrafter"/>
</dbReference>
<dbReference type="PANTHER" id="PTHR48079">
    <property type="entry name" value="PROTEIN YEEZ"/>
    <property type="match status" value="1"/>
</dbReference>
<dbReference type="OrthoDB" id="9804595at2"/>
<dbReference type="EMBL" id="ATHJ01000076">
    <property type="protein sequence ID" value="EPR41308.1"/>
    <property type="molecule type" value="Genomic_DNA"/>
</dbReference>
<dbReference type="eggNOG" id="COG0702">
    <property type="taxonomic scope" value="Bacteria"/>
</dbReference>
<gene>
    <name evidence="3" type="ORF">dsmv_2089</name>
</gene>
<dbReference type="InterPro" id="IPR051783">
    <property type="entry name" value="NAD(P)-dependent_oxidoreduct"/>
</dbReference>
<comment type="caution">
    <text evidence="3">The sequence shown here is derived from an EMBL/GenBank/DDBJ whole genome shotgun (WGS) entry which is preliminary data.</text>
</comment>
<dbReference type="PANTHER" id="PTHR48079:SF6">
    <property type="entry name" value="NAD(P)-BINDING DOMAIN-CONTAINING PROTEIN-RELATED"/>
    <property type="match status" value="1"/>
</dbReference>
<dbReference type="Pfam" id="PF01370">
    <property type="entry name" value="Epimerase"/>
    <property type="match status" value="1"/>
</dbReference>
<organism evidence="3 4">
    <name type="scientific">Desulfococcus multivorans DSM 2059</name>
    <dbReference type="NCBI Taxonomy" id="1121405"/>
    <lineage>
        <taxon>Bacteria</taxon>
        <taxon>Pseudomonadati</taxon>
        <taxon>Thermodesulfobacteriota</taxon>
        <taxon>Desulfobacteria</taxon>
        <taxon>Desulfobacterales</taxon>
        <taxon>Desulfococcaceae</taxon>
        <taxon>Desulfococcus</taxon>
    </lineage>
</organism>
<proteinExistence type="predicted"/>
<dbReference type="GO" id="GO:0005737">
    <property type="term" value="C:cytoplasm"/>
    <property type="evidence" value="ECO:0007669"/>
    <property type="project" value="TreeGrafter"/>
</dbReference>
<evidence type="ECO:0000256" key="1">
    <source>
        <dbReference type="SAM" id="MobiDB-lite"/>
    </source>
</evidence>
<reference evidence="3 4" key="1">
    <citation type="journal article" date="2013" name="Genome Announc.">
        <title>Draft genome sequences for three mercury-methylating, sulfate-reducing bacteria.</title>
        <authorList>
            <person name="Brown S.D."/>
            <person name="Hurt R.A.Jr."/>
            <person name="Gilmour C.C."/>
            <person name="Elias D.A."/>
        </authorList>
    </citation>
    <scope>NUCLEOTIDE SEQUENCE [LARGE SCALE GENOMIC DNA]</scope>
    <source>
        <strain evidence="3 4">DSM 2059</strain>
    </source>
</reference>